<dbReference type="GO" id="GO:0006046">
    <property type="term" value="P:N-acetylglucosamine catabolic process"/>
    <property type="evidence" value="ECO:0007669"/>
    <property type="project" value="TreeGrafter"/>
</dbReference>
<proteinExistence type="predicted"/>
<dbReference type="AlphaFoldDB" id="X1F1H4"/>
<evidence type="ECO:0000313" key="3">
    <source>
        <dbReference type="EMBL" id="GAH14663.1"/>
    </source>
</evidence>
<keyword evidence="1" id="KW-0378">Hydrolase</keyword>
<dbReference type="Pfam" id="PF01979">
    <property type="entry name" value="Amidohydro_1"/>
    <property type="match status" value="1"/>
</dbReference>
<feature type="non-terminal residue" evidence="3">
    <location>
        <position position="137"/>
    </location>
</feature>
<dbReference type="EMBL" id="BART01038152">
    <property type="protein sequence ID" value="GAH14663.1"/>
    <property type="molecule type" value="Genomic_DNA"/>
</dbReference>
<dbReference type="Gene3D" id="3.20.20.140">
    <property type="entry name" value="Metal-dependent hydrolases"/>
    <property type="match status" value="1"/>
</dbReference>
<comment type="caution">
    <text evidence="3">The sequence shown here is derived from an EMBL/GenBank/DDBJ whole genome shotgun (WGS) entry which is preliminary data.</text>
</comment>
<dbReference type="InterPro" id="IPR006680">
    <property type="entry name" value="Amidohydro-rel"/>
</dbReference>
<dbReference type="GO" id="GO:0008448">
    <property type="term" value="F:N-acetylglucosamine-6-phosphate deacetylase activity"/>
    <property type="evidence" value="ECO:0007669"/>
    <property type="project" value="TreeGrafter"/>
</dbReference>
<organism evidence="3">
    <name type="scientific">marine sediment metagenome</name>
    <dbReference type="NCBI Taxonomy" id="412755"/>
    <lineage>
        <taxon>unclassified sequences</taxon>
        <taxon>metagenomes</taxon>
        <taxon>ecological metagenomes</taxon>
    </lineage>
</organism>
<accession>X1F1H4</accession>
<dbReference type="SUPFAM" id="SSF51556">
    <property type="entry name" value="Metallo-dependent hydrolases"/>
    <property type="match status" value="1"/>
</dbReference>
<gene>
    <name evidence="3" type="ORF">S01H4_63442</name>
</gene>
<feature type="domain" description="Amidohydrolase-related" evidence="2">
    <location>
        <begin position="27"/>
        <end position="124"/>
    </location>
</feature>
<name>X1F1H4_9ZZZZ</name>
<dbReference type="PANTHER" id="PTHR11113">
    <property type="entry name" value="N-ACETYLGLUCOSAMINE-6-PHOSPHATE DEACETYLASE"/>
    <property type="match status" value="1"/>
</dbReference>
<evidence type="ECO:0000256" key="1">
    <source>
        <dbReference type="ARBA" id="ARBA00022801"/>
    </source>
</evidence>
<dbReference type="PANTHER" id="PTHR11113:SF14">
    <property type="entry name" value="N-ACETYLGLUCOSAMINE-6-PHOSPHATE DEACETYLASE"/>
    <property type="match status" value="1"/>
</dbReference>
<evidence type="ECO:0000259" key="2">
    <source>
        <dbReference type="Pfam" id="PF01979"/>
    </source>
</evidence>
<reference evidence="3" key="1">
    <citation type="journal article" date="2014" name="Front. Microbiol.">
        <title>High frequency of phylogenetically diverse reductive dehalogenase-homologous genes in deep subseafloor sedimentary metagenomes.</title>
        <authorList>
            <person name="Kawai M."/>
            <person name="Futagami T."/>
            <person name="Toyoda A."/>
            <person name="Takaki Y."/>
            <person name="Nishi S."/>
            <person name="Hori S."/>
            <person name="Arai W."/>
            <person name="Tsubouchi T."/>
            <person name="Morono Y."/>
            <person name="Uchiyama I."/>
            <person name="Ito T."/>
            <person name="Fujiyama A."/>
            <person name="Inagaki F."/>
            <person name="Takami H."/>
        </authorList>
    </citation>
    <scope>NUCLEOTIDE SEQUENCE</scope>
    <source>
        <strain evidence="3">Expedition CK06-06</strain>
    </source>
</reference>
<dbReference type="InterPro" id="IPR032466">
    <property type="entry name" value="Metal_Hydrolase"/>
</dbReference>
<sequence length="137" mass="14962">MSVDLDELQDFLKASNNFVVIVSLAPEIEKALEAIRFLSERGITISLGHTNATYEEAIRGINTGARHATHIFNGMRAYHHREPGVVGAVLLNNGVTCELIADLIHLHPQTIELVYKLKGPDKMVLISDSMAATGLSD</sequence>
<protein>
    <recommendedName>
        <fullName evidence="2">Amidohydrolase-related domain-containing protein</fullName>
    </recommendedName>
</protein>